<comment type="caution">
    <text evidence="1">The sequence shown here is derived from an EMBL/GenBank/DDBJ whole genome shotgun (WGS) entry which is preliminary data.</text>
</comment>
<reference evidence="1" key="1">
    <citation type="submission" date="2020-02" db="EMBL/GenBank/DDBJ databases">
        <title>Genome sequencing of the panga catfish, Pangasius djambal.</title>
        <authorList>
            <person name="Wen M."/>
            <person name="Zahm M."/>
            <person name="Roques C."/>
            <person name="Cabau C."/>
            <person name="Klopp C."/>
            <person name="Donnadieu C."/>
            <person name="Jouanno E."/>
            <person name="Avarre J.-C."/>
            <person name="Campet M."/>
            <person name="Ha T."/>
            <person name="Dugue R."/>
            <person name="Lampietro C."/>
            <person name="Louis A."/>
            <person name="Herpin A."/>
            <person name="Echchiki A."/>
            <person name="Berthelot C."/>
            <person name="Parey E."/>
            <person name="Roest-Crollius H."/>
            <person name="Braasch I."/>
            <person name="Postlethwait J.H."/>
            <person name="Bobe J."/>
            <person name="Montfort J."/>
            <person name="Bouchez O."/>
            <person name="Begum T."/>
            <person name="Schartl M."/>
            <person name="Gustiano R."/>
            <person name="Guiguen Y."/>
        </authorList>
    </citation>
    <scope>NUCLEOTIDE SEQUENCE</scope>
    <source>
        <strain evidence="1">Pdj_M5554</strain>
    </source>
</reference>
<proteinExistence type="predicted"/>
<dbReference type="EMBL" id="CM041002">
    <property type="protein sequence ID" value="MCJ8749275.1"/>
    <property type="molecule type" value="Genomic_DNA"/>
</dbReference>
<keyword evidence="2" id="KW-1185">Reference proteome</keyword>
<evidence type="ECO:0000313" key="1">
    <source>
        <dbReference type="EMBL" id="MCJ8749275.1"/>
    </source>
</evidence>
<organism evidence="1 2">
    <name type="scientific">Pangasius djambal</name>
    <dbReference type="NCBI Taxonomy" id="1691987"/>
    <lineage>
        <taxon>Eukaryota</taxon>
        <taxon>Metazoa</taxon>
        <taxon>Chordata</taxon>
        <taxon>Craniata</taxon>
        <taxon>Vertebrata</taxon>
        <taxon>Euteleostomi</taxon>
        <taxon>Actinopterygii</taxon>
        <taxon>Neopterygii</taxon>
        <taxon>Teleostei</taxon>
        <taxon>Ostariophysi</taxon>
        <taxon>Siluriformes</taxon>
        <taxon>Pangasiidae</taxon>
        <taxon>Pangasius</taxon>
    </lineage>
</organism>
<dbReference type="Proteomes" id="UP000830395">
    <property type="component" value="Chromosome 28"/>
</dbReference>
<accession>A0ACC5ZM64</accession>
<gene>
    <name evidence="1" type="ORF">PDJAM_G00174430</name>
</gene>
<evidence type="ECO:0000313" key="2">
    <source>
        <dbReference type="Proteomes" id="UP000830395"/>
    </source>
</evidence>
<protein>
    <submittedName>
        <fullName evidence="1">Uncharacterized protein</fullName>
    </submittedName>
</protein>
<name>A0ACC5ZM64_9TELE</name>
<sequence length="246" mass="27124">MTKATIAKLTVLIFLAFIVCLPEFFPSEELQVQFLCSPFDPCSPNSGRDHHDGQVYEMYGSAGITCPRCEAQNATNQDEAVKEWFVCETHADLWSLSDNASISEMDMEVIVTLQITAPPLLQNVTLNGHFNRSGLHIETQHNITLFGCCIQNDSTQQNKDKTPQSSSSNKDSVSHKPNTSEPGIFSAGSPDVTSSEGKNSSANHTHQSNRSHCLFHVKDIQRMPSKKGEIPDDLSTQVTFSHALDL</sequence>